<evidence type="ECO:0000313" key="1">
    <source>
        <dbReference type="EMBL" id="KAK3064208.1"/>
    </source>
</evidence>
<organism evidence="1 2">
    <name type="scientific">Coniosporium uncinatum</name>
    <dbReference type="NCBI Taxonomy" id="93489"/>
    <lineage>
        <taxon>Eukaryota</taxon>
        <taxon>Fungi</taxon>
        <taxon>Dikarya</taxon>
        <taxon>Ascomycota</taxon>
        <taxon>Pezizomycotina</taxon>
        <taxon>Dothideomycetes</taxon>
        <taxon>Dothideomycetes incertae sedis</taxon>
        <taxon>Coniosporium</taxon>
    </lineage>
</organism>
<proteinExistence type="predicted"/>
<sequence>MTSTIGIPIKLLNEATGHVVTLEITSGQVYRGKLLEAEDNMNVQLKDITVTARDGRVSHLDQVYIRGSHVRFFIVPDMLRNAPMFRQKDRKGRGVGLARGRATVSRARGQRGELTGSAPEPVDDSTAGLTHTWTLETAYYTADLPIWIDEISDAAQWKEEFLKPEAREVVTALGAWICCFRRPVTSSDLDTVKSTLQAIQEVIEQHVGYAWDGVCLAVAMQQSTTPYLEKSFDDWDDLCRDVGFEYVDSEAKGRNEYNEPVGVERLREALEANEWDASEGLDIDIDDFGDFDQEAENELEFSDTFAAEEAEMGREFAGLKMAVAAEEGGEGESAGSGMLMGESRDEVEEFERMMGKMMAIKDLGSAMPEVERKKYAAKAVNDLMKEMDIS</sequence>
<comment type="caution">
    <text evidence="1">The sequence shown here is derived from an EMBL/GenBank/DDBJ whole genome shotgun (WGS) entry which is preliminary data.</text>
</comment>
<evidence type="ECO:0000313" key="2">
    <source>
        <dbReference type="Proteomes" id="UP001186974"/>
    </source>
</evidence>
<name>A0ACC3D9Z3_9PEZI</name>
<dbReference type="Proteomes" id="UP001186974">
    <property type="component" value="Unassembled WGS sequence"/>
</dbReference>
<protein>
    <submittedName>
        <fullName evidence="1">Uncharacterized protein</fullName>
    </submittedName>
</protein>
<dbReference type="EMBL" id="JAWDJW010006582">
    <property type="protein sequence ID" value="KAK3064208.1"/>
    <property type="molecule type" value="Genomic_DNA"/>
</dbReference>
<accession>A0ACC3D9Z3</accession>
<gene>
    <name evidence="1" type="ORF">LTS18_009199</name>
</gene>
<keyword evidence="2" id="KW-1185">Reference proteome</keyword>
<reference evidence="1" key="1">
    <citation type="submission" date="2024-09" db="EMBL/GenBank/DDBJ databases">
        <title>Black Yeasts Isolated from many extreme environments.</title>
        <authorList>
            <person name="Coleine C."/>
            <person name="Stajich J.E."/>
            <person name="Selbmann L."/>
        </authorList>
    </citation>
    <scope>NUCLEOTIDE SEQUENCE</scope>
    <source>
        <strain evidence="1">CCFEE 5737</strain>
    </source>
</reference>